<organism evidence="11 12">
    <name type="scientific">Lasius platythorax</name>
    <dbReference type="NCBI Taxonomy" id="488582"/>
    <lineage>
        <taxon>Eukaryota</taxon>
        <taxon>Metazoa</taxon>
        <taxon>Ecdysozoa</taxon>
        <taxon>Arthropoda</taxon>
        <taxon>Hexapoda</taxon>
        <taxon>Insecta</taxon>
        <taxon>Pterygota</taxon>
        <taxon>Neoptera</taxon>
        <taxon>Endopterygota</taxon>
        <taxon>Hymenoptera</taxon>
        <taxon>Apocrita</taxon>
        <taxon>Aculeata</taxon>
        <taxon>Formicoidea</taxon>
        <taxon>Formicidae</taxon>
        <taxon>Formicinae</taxon>
        <taxon>Lasius</taxon>
        <taxon>Lasius</taxon>
    </lineage>
</organism>
<evidence type="ECO:0000256" key="5">
    <source>
        <dbReference type="ARBA" id="ARBA00022725"/>
    </source>
</evidence>
<evidence type="ECO:0000256" key="6">
    <source>
        <dbReference type="ARBA" id="ARBA00022989"/>
    </source>
</evidence>
<proteinExistence type="inferred from homology"/>
<evidence type="ECO:0000256" key="10">
    <source>
        <dbReference type="RuleBase" id="RU351113"/>
    </source>
</evidence>
<dbReference type="GO" id="GO:0005549">
    <property type="term" value="F:odorant binding"/>
    <property type="evidence" value="ECO:0007669"/>
    <property type="project" value="InterPro"/>
</dbReference>
<feature type="transmembrane region" description="Helical" evidence="10">
    <location>
        <begin position="296"/>
        <end position="316"/>
    </location>
</feature>
<feature type="transmembrane region" description="Helical" evidence="10">
    <location>
        <begin position="265"/>
        <end position="284"/>
    </location>
</feature>
<evidence type="ECO:0000256" key="1">
    <source>
        <dbReference type="ARBA" id="ARBA00004651"/>
    </source>
</evidence>
<keyword evidence="7 10" id="KW-0472">Membrane</keyword>
<comment type="caution">
    <text evidence="10">Lacks conserved residue(s) required for the propagation of feature annotation.</text>
</comment>
<dbReference type="InterPro" id="IPR004117">
    <property type="entry name" value="7tm6_olfct_rcpt"/>
</dbReference>
<dbReference type="PANTHER" id="PTHR21137:SF35">
    <property type="entry name" value="ODORANT RECEPTOR 19A-RELATED"/>
    <property type="match status" value="1"/>
</dbReference>
<feature type="transmembrane region" description="Helical" evidence="10">
    <location>
        <begin position="58"/>
        <end position="83"/>
    </location>
</feature>
<feature type="transmembrane region" description="Helical" evidence="10">
    <location>
        <begin position="184"/>
        <end position="206"/>
    </location>
</feature>
<dbReference type="Pfam" id="PF02949">
    <property type="entry name" value="7tm_6"/>
    <property type="match status" value="1"/>
</dbReference>
<dbReference type="PANTHER" id="PTHR21137">
    <property type="entry name" value="ODORANT RECEPTOR"/>
    <property type="match status" value="1"/>
</dbReference>
<keyword evidence="9 10" id="KW-0807">Transducer</keyword>
<accession>A0AAV2N427</accession>
<gene>
    <name evidence="11" type="ORF">LPLAT_LOCUS1053</name>
</gene>
<comment type="subcellular location">
    <subcellularLocation>
        <location evidence="1 10">Cell membrane</location>
        <topology evidence="1 10">Multi-pass membrane protein</topology>
    </subcellularLocation>
</comment>
<protein>
    <recommendedName>
        <fullName evidence="10">Odorant receptor</fullName>
    </recommendedName>
</protein>
<dbReference type="GO" id="GO:0004984">
    <property type="term" value="F:olfactory receptor activity"/>
    <property type="evidence" value="ECO:0007669"/>
    <property type="project" value="InterPro"/>
</dbReference>
<reference evidence="11 12" key="1">
    <citation type="submission" date="2024-04" db="EMBL/GenBank/DDBJ databases">
        <authorList>
            <consortium name="Molecular Ecology Group"/>
        </authorList>
    </citation>
    <scope>NUCLEOTIDE SEQUENCE [LARGE SCALE GENOMIC DNA]</scope>
</reference>
<dbReference type="Proteomes" id="UP001497644">
    <property type="component" value="Chromosome 1"/>
</dbReference>
<evidence type="ECO:0000256" key="7">
    <source>
        <dbReference type="ARBA" id="ARBA00023136"/>
    </source>
</evidence>
<evidence type="ECO:0000256" key="9">
    <source>
        <dbReference type="ARBA" id="ARBA00023224"/>
    </source>
</evidence>
<name>A0AAV2N427_9HYME</name>
<evidence type="ECO:0000313" key="11">
    <source>
        <dbReference type="EMBL" id="CAL1674371.1"/>
    </source>
</evidence>
<keyword evidence="6 10" id="KW-1133">Transmembrane helix</keyword>
<comment type="similarity">
    <text evidence="10">Belongs to the insect chemoreceptor superfamily. Heteromeric odorant receptor channel (TC 1.A.69) family.</text>
</comment>
<keyword evidence="2" id="KW-1003">Cell membrane</keyword>
<keyword evidence="8 10" id="KW-0675">Receptor</keyword>
<evidence type="ECO:0000256" key="4">
    <source>
        <dbReference type="ARBA" id="ARBA00022692"/>
    </source>
</evidence>
<keyword evidence="3 10" id="KW-0716">Sensory transduction</keyword>
<dbReference type="GO" id="GO:0007165">
    <property type="term" value="P:signal transduction"/>
    <property type="evidence" value="ECO:0007669"/>
    <property type="project" value="UniProtKB-KW"/>
</dbReference>
<keyword evidence="5 10" id="KW-0552">Olfaction</keyword>
<evidence type="ECO:0000256" key="2">
    <source>
        <dbReference type="ARBA" id="ARBA00022475"/>
    </source>
</evidence>
<keyword evidence="12" id="KW-1185">Reference proteome</keyword>
<evidence type="ECO:0000256" key="8">
    <source>
        <dbReference type="ARBA" id="ARBA00023170"/>
    </source>
</evidence>
<dbReference type="EMBL" id="OZ034824">
    <property type="protein sequence ID" value="CAL1674371.1"/>
    <property type="molecule type" value="Genomic_DNA"/>
</dbReference>
<evidence type="ECO:0000256" key="3">
    <source>
        <dbReference type="ARBA" id="ARBA00022606"/>
    </source>
</evidence>
<feature type="transmembrane region" description="Helical" evidence="10">
    <location>
        <begin position="122"/>
        <end position="139"/>
    </location>
</feature>
<keyword evidence="4 10" id="KW-0812">Transmembrane</keyword>
<feature type="transmembrane region" description="Helical" evidence="10">
    <location>
        <begin position="25"/>
        <end position="46"/>
    </location>
</feature>
<sequence length="387" mass="43825">MKYTSTISRPVEIGLRFIGMWPDSAYATLCWFIYMTTMVIVQYYQYAYVFAHFDLNDISLLMDCLGLTLAYTLAFFKLLALWWNRRRFYFILAMMDRDGRECGINDSYASTMISVADLSRRCSNVMISINALAAFFLSIGEHLLQSMNDANRVDNNSRELPIKMEFPFDVSESPIFECFLVGQFLYELLLASIVGMVNALLVSLILHVSGQIDIMRQDINEISSSKYDPNTSLIVIKSLICKHQKIIILSENIENLFSYIALMQLLWNTLVICCTGFVIIISIGTDESATTSIKSVSFYIAITLEVFILCFAGEFLSAKSKSISDAVYNSLWYNMPPSDGRILLFVILRSQKRLTITAGKVIDLTLEGFTSIMKASASYVSVLNAMY</sequence>
<evidence type="ECO:0000313" key="12">
    <source>
        <dbReference type="Proteomes" id="UP001497644"/>
    </source>
</evidence>
<dbReference type="GO" id="GO:0005886">
    <property type="term" value="C:plasma membrane"/>
    <property type="evidence" value="ECO:0007669"/>
    <property type="project" value="UniProtKB-SubCell"/>
</dbReference>
<dbReference type="AlphaFoldDB" id="A0AAV2N427"/>